<dbReference type="Proteomes" id="UP000011087">
    <property type="component" value="Unassembled WGS sequence"/>
</dbReference>
<dbReference type="HOGENOM" id="CLU_1565856_0_0_1"/>
<reference evidence="3" key="2">
    <citation type="submission" date="2012-11" db="EMBL/GenBank/DDBJ databases">
        <authorList>
            <person name="Kuo A."/>
            <person name="Curtis B.A."/>
            <person name="Tanifuji G."/>
            <person name="Burki F."/>
            <person name="Gruber A."/>
            <person name="Irimia M."/>
            <person name="Maruyama S."/>
            <person name="Arias M.C."/>
            <person name="Ball S.G."/>
            <person name="Gile G.H."/>
            <person name="Hirakawa Y."/>
            <person name="Hopkins J.F."/>
            <person name="Rensing S.A."/>
            <person name="Schmutz J."/>
            <person name="Symeonidi A."/>
            <person name="Elias M."/>
            <person name="Eveleigh R.J."/>
            <person name="Herman E.K."/>
            <person name="Klute M.J."/>
            <person name="Nakayama T."/>
            <person name="Obornik M."/>
            <person name="Reyes-Prieto A."/>
            <person name="Armbrust E.V."/>
            <person name="Aves S.J."/>
            <person name="Beiko R.G."/>
            <person name="Coutinho P."/>
            <person name="Dacks J.B."/>
            <person name="Durnford D.G."/>
            <person name="Fast N.M."/>
            <person name="Green B.R."/>
            <person name="Grisdale C."/>
            <person name="Hempe F."/>
            <person name="Henrissat B."/>
            <person name="Hoppner M.P."/>
            <person name="Ishida K.-I."/>
            <person name="Kim E."/>
            <person name="Koreny L."/>
            <person name="Kroth P.G."/>
            <person name="Liu Y."/>
            <person name="Malik S.-B."/>
            <person name="Maier U.G."/>
            <person name="McRose D."/>
            <person name="Mock T."/>
            <person name="Neilson J.A."/>
            <person name="Onodera N.T."/>
            <person name="Poole A.M."/>
            <person name="Pritham E.J."/>
            <person name="Richards T.A."/>
            <person name="Rocap G."/>
            <person name="Roy S.W."/>
            <person name="Sarai C."/>
            <person name="Schaack S."/>
            <person name="Shirato S."/>
            <person name="Slamovits C.H."/>
            <person name="Spencer D.F."/>
            <person name="Suzuki S."/>
            <person name="Worden A.Z."/>
            <person name="Zauner S."/>
            <person name="Barry K."/>
            <person name="Bell C."/>
            <person name="Bharti A.K."/>
            <person name="Crow J.A."/>
            <person name="Grimwood J."/>
            <person name="Kramer R."/>
            <person name="Lindquist E."/>
            <person name="Lucas S."/>
            <person name="Salamov A."/>
            <person name="McFadden G.I."/>
            <person name="Lane C.E."/>
            <person name="Keeling P.J."/>
            <person name="Gray M.W."/>
            <person name="Grigoriev I.V."/>
            <person name="Archibald J.M."/>
        </authorList>
    </citation>
    <scope>NUCLEOTIDE SEQUENCE</scope>
    <source>
        <strain evidence="3">CCMP2712</strain>
    </source>
</reference>
<gene>
    <name evidence="1" type="ORF">GUITHDRAFT_100667</name>
</gene>
<dbReference type="GeneID" id="17310402"/>
<evidence type="ECO:0000313" key="2">
    <source>
        <dbReference type="EnsemblProtists" id="EKX53691"/>
    </source>
</evidence>
<dbReference type="RefSeq" id="XP_005840671.1">
    <property type="nucleotide sequence ID" value="XM_005840614.1"/>
</dbReference>
<keyword evidence="3" id="KW-1185">Reference proteome</keyword>
<dbReference type="EMBL" id="JH992969">
    <property type="protein sequence ID" value="EKX53691.1"/>
    <property type="molecule type" value="Genomic_DNA"/>
</dbReference>
<evidence type="ECO:0000313" key="1">
    <source>
        <dbReference type="EMBL" id="EKX53691.1"/>
    </source>
</evidence>
<sequence>MVGTGIKNGRSAVMAKALLVASMIVQLSLVGGARSSWQRQEIRCSEVHDDLIHSETTEGGGKPVWSQSVNGVGDESESCWCFKPKSLIDWTGWGMTRVVTIQPFDSQHYQVWTATSEVGKRQIGCVVTEVIPLRIKESLHNSSKSFPRVMCRSPRADIAQDYDHSEIEEDF</sequence>
<reference evidence="1 3" key="1">
    <citation type="journal article" date="2012" name="Nature">
        <title>Algal genomes reveal evolutionary mosaicism and the fate of nucleomorphs.</title>
        <authorList>
            <consortium name="DOE Joint Genome Institute"/>
            <person name="Curtis B.A."/>
            <person name="Tanifuji G."/>
            <person name="Burki F."/>
            <person name="Gruber A."/>
            <person name="Irimia M."/>
            <person name="Maruyama S."/>
            <person name="Arias M.C."/>
            <person name="Ball S.G."/>
            <person name="Gile G.H."/>
            <person name="Hirakawa Y."/>
            <person name="Hopkins J.F."/>
            <person name="Kuo A."/>
            <person name="Rensing S.A."/>
            <person name="Schmutz J."/>
            <person name="Symeonidi A."/>
            <person name="Elias M."/>
            <person name="Eveleigh R.J."/>
            <person name="Herman E.K."/>
            <person name="Klute M.J."/>
            <person name="Nakayama T."/>
            <person name="Obornik M."/>
            <person name="Reyes-Prieto A."/>
            <person name="Armbrust E.V."/>
            <person name="Aves S.J."/>
            <person name="Beiko R.G."/>
            <person name="Coutinho P."/>
            <person name="Dacks J.B."/>
            <person name="Durnford D.G."/>
            <person name="Fast N.M."/>
            <person name="Green B.R."/>
            <person name="Grisdale C.J."/>
            <person name="Hempel F."/>
            <person name="Henrissat B."/>
            <person name="Hoppner M.P."/>
            <person name="Ishida K."/>
            <person name="Kim E."/>
            <person name="Koreny L."/>
            <person name="Kroth P.G."/>
            <person name="Liu Y."/>
            <person name="Malik S.B."/>
            <person name="Maier U.G."/>
            <person name="McRose D."/>
            <person name="Mock T."/>
            <person name="Neilson J.A."/>
            <person name="Onodera N.T."/>
            <person name="Poole A.M."/>
            <person name="Pritham E.J."/>
            <person name="Richards T.A."/>
            <person name="Rocap G."/>
            <person name="Roy S.W."/>
            <person name="Sarai C."/>
            <person name="Schaack S."/>
            <person name="Shirato S."/>
            <person name="Slamovits C.H."/>
            <person name="Spencer D.F."/>
            <person name="Suzuki S."/>
            <person name="Worden A.Z."/>
            <person name="Zauner S."/>
            <person name="Barry K."/>
            <person name="Bell C."/>
            <person name="Bharti A.K."/>
            <person name="Crow J.A."/>
            <person name="Grimwood J."/>
            <person name="Kramer R."/>
            <person name="Lindquist E."/>
            <person name="Lucas S."/>
            <person name="Salamov A."/>
            <person name="McFadden G.I."/>
            <person name="Lane C.E."/>
            <person name="Keeling P.J."/>
            <person name="Gray M.W."/>
            <person name="Grigoriev I.V."/>
            <person name="Archibald J.M."/>
        </authorList>
    </citation>
    <scope>NUCLEOTIDE SEQUENCE</scope>
    <source>
        <strain evidence="1 3">CCMP2712</strain>
    </source>
</reference>
<dbReference type="PaxDb" id="55529-EKX53691"/>
<proteinExistence type="predicted"/>
<accession>L1JYN4</accession>
<evidence type="ECO:0000313" key="3">
    <source>
        <dbReference type="Proteomes" id="UP000011087"/>
    </source>
</evidence>
<name>L1JYN4_GUITC</name>
<dbReference type="EnsemblProtists" id="EKX53691">
    <property type="protein sequence ID" value="EKX53691"/>
    <property type="gene ID" value="GUITHDRAFT_100667"/>
</dbReference>
<dbReference type="AlphaFoldDB" id="L1JYN4"/>
<dbReference type="KEGG" id="gtt:GUITHDRAFT_100667"/>
<organism evidence="1">
    <name type="scientific">Guillardia theta (strain CCMP2712)</name>
    <name type="common">Cryptophyte</name>
    <dbReference type="NCBI Taxonomy" id="905079"/>
    <lineage>
        <taxon>Eukaryota</taxon>
        <taxon>Cryptophyceae</taxon>
        <taxon>Pyrenomonadales</taxon>
        <taxon>Geminigeraceae</taxon>
        <taxon>Guillardia</taxon>
    </lineage>
</organism>
<protein>
    <submittedName>
        <fullName evidence="1 2">Uncharacterized protein</fullName>
    </submittedName>
</protein>
<reference evidence="2" key="3">
    <citation type="submission" date="2016-03" db="UniProtKB">
        <authorList>
            <consortium name="EnsemblProtists"/>
        </authorList>
    </citation>
    <scope>IDENTIFICATION</scope>
</reference>